<sequence>MYGKLILMRHGKAQGLEPDGNDAARELTRNGINELKAALPGLQEGIGQGMEIRILSSPLIRAVQTAQILARELGDLPVAECEWIKNGDFEALKSEIQTATSHTCLIIIGHEPFLSGWATQLYGLHIPFRKGMAVSFAIESLNPIRLKPHWLIQPDVLEAECVNVDKKGNAVKEFHKIFRAQFQEIFDMYREISHRIDDPESVHQMRVKIRIFRSTLSFAKPLVEEDDYMQVKEILKNIMTELGHLREIDVMMMDWQNLIKTHPEIITGESSFLHTLRVERDEEKHRVNNELKRIAENLLRIWGIINEEKPESEDEVTRFEDFTEKHLEKWSEKVKDSYESTDFKEISSIHPLRIQIKKLRYVMSALGNFIRLDKNISLSRLKILQDDIGIVCDAAANYHIIEKLDEKYKSRKSAHESAFLAGYQQRRADEIVARYFDGVDRKVFK</sequence>
<dbReference type="InterPro" id="IPR029033">
    <property type="entry name" value="His_PPase_superfam"/>
</dbReference>
<dbReference type="RefSeq" id="WP_073994251.1">
    <property type="nucleotide sequence ID" value="NZ_FQYT01000022.1"/>
</dbReference>
<dbReference type="SMART" id="SM00880">
    <property type="entry name" value="CHAD"/>
    <property type="match status" value="1"/>
</dbReference>
<keyword evidence="3" id="KW-1185">Reference proteome</keyword>
<dbReference type="STRING" id="1122934.SAMN02745691_01984"/>
<evidence type="ECO:0000313" key="2">
    <source>
        <dbReference type="EMBL" id="SHJ45421.1"/>
    </source>
</evidence>
<accession>A0A1M6JFE6</accession>
<reference evidence="2 3" key="1">
    <citation type="submission" date="2016-11" db="EMBL/GenBank/DDBJ databases">
        <authorList>
            <person name="Jaros S."/>
            <person name="Januszkiewicz K."/>
            <person name="Wedrychowicz H."/>
        </authorList>
    </citation>
    <scope>NUCLEOTIDE SEQUENCE [LARGE SCALE GENOMIC DNA]</scope>
    <source>
        <strain evidence="2 3">DSM 15970</strain>
    </source>
</reference>
<feature type="domain" description="CHAD" evidence="1">
    <location>
        <begin position="167"/>
        <end position="445"/>
    </location>
</feature>
<dbReference type="InterPro" id="IPR007899">
    <property type="entry name" value="CHAD_dom"/>
</dbReference>
<dbReference type="InterPro" id="IPR013078">
    <property type="entry name" value="His_Pase_superF_clade-1"/>
</dbReference>
<dbReference type="Pfam" id="PF05235">
    <property type="entry name" value="CHAD"/>
    <property type="match status" value="1"/>
</dbReference>
<dbReference type="AlphaFoldDB" id="A0A1M6JFE6"/>
<protein>
    <submittedName>
        <fullName evidence="2">Phosphohistidine phosphatase SixA</fullName>
    </submittedName>
</protein>
<dbReference type="InterPro" id="IPR038186">
    <property type="entry name" value="CHAD_dom_sf"/>
</dbReference>
<dbReference type="SMART" id="SM00855">
    <property type="entry name" value="PGAM"/>
    <property type="match status" value="1"/>
</dbReference>
<proteinExistence type="predicted"/>
<evidence type="ECO:0000259" key="1">
    <source>
        <dbReference type="PROSITE" id="PS51708"/>
    </source>
</evidence>
<dbReference type="SUPFAM" id="SSF53254">
    <property type="entry name" value="Phosphoglycerate mutase-like"/>
    <property type="match status" value="1"/>
</dbReference>
<dbReference type="Proteomes" id="UP000184342">
    <property type="component" value="Unassembled WGS sequence"/>
</dbReference>
<dbReference type="Gene3D" id="1.40.20.10">
    <property type="entry name" value="CHAD domain"/>
    <property type="match status" value="1"/>
</dbReference>
<dbReference type="PANTHER" id="PTHR39339:SF1">
    <property type="entry name" value="CHAD DOMAIN-CONTAINING PROTEIN"/>
    <property type="match status" value="1"/>
</dbReference>
<gene>
    <name evidence="2" type="ORF">SAMN02745691_01984</name>
</gene>
<dbReference type="PROSITE" id="PS51708">
    <property type="entry name" value="CHAD"/>
    <property type="match status" value="1"/>
</dbReference>
<evidence type="ECO:0000313" key="3">
    <source>
        <dbReference type="Proteomes" id="UP000184342"/>
    </source>
</evidence>
<dbReference type="EMBL" id="FQYT01000022">
    <property type="protein sequence ID" value="SHJ45421.1"/>
    <property type="molecule type" value="Genomic_DNA"/>
</dbReference>
<dbReference type="CDD" id="cd07067">
    <property type="entry name" value="HP_PGM_like"/>
    <property type="match status" value="1"/>
</dbReference>
<dbReference type="Gene3D" id="3.40.50.1240">
    <property type="entry name" value="Phosphoglycerate mutase-like"/>
    <property type="match status" value="1"/>
</dbReference>
<dbReference type="Pfam" id="PF00300">
    <property type="entry name" value="His_Phos_1"/>
    <property type="match status" value="1"/>
</dbReference>
<dbReference type="OrthoDB" id="3034217at2"/>
<name>A0A1M6JFE6_9FIRM</name>
<dbReference type="PANTHER" id="PTHR39339">
    <property type="entry name" value="SLR1444 PROTEIN"/>
    <property type="match status" value="1"/>
</dbReference>
<organism evidence="2 3">
    <name type="scientific">Parasporobacterium paucivorans DSM 15970</name>
    <dbReference type="NCBI Taxonomy" id="1122934"/>
    <lineage>
        <taxon>Bacteria</taxon>
        <taxon>Bacillati</taxon>
        <taxon>Bacillota</taxon>
        <taxon>Clostridia</taxon>
        <taxon>Lachnospirales</taxon>
        <taxon>Lachnospiraceae</taxon>
        <taxon>Parasporobacterium</taxon>
    </lineage>
</organism>